<sequence length="202" mass="23304">MQSLKNDNSTQQYEIPATRRSDGSWRKARRVRPGFVPQEEVPLYTPKGKRVAQANPFPPGWHPDTSKSTTAAAKPQQQRNSTAPVKKEPATVTIKPQPAVRVMTKVEEAPKVDDDLSETMENSLKIRDDVVELSKRLKRLRRRLRELELLDEKIKSGEIVKPQKDQLEKITRRFEIEKEIEELEKNREDLKAQGFKHADEDS</sequence>
<keyword evidence="3" id="KW-0175">Coiled coil</keyword>
<dbReference type="EMBL" id="OU895880">
    <property type="protein sequence ID" value="CAG9811130.1"/>
    <property type="molecule type" value="Genomic_DNA"/>
</dbReference>
<dbReference type="InterPro" id="IPR015362">
    <property type="entry name" value="WIBG_mago-bd"/>
</dbReference>
<feature type="coiled-coil region" evidence="3">
    <location>
        <begin position="123"/>
        <end position="200"/>
    </location>
</feature>
<dbReference type="InterPro" id="IPR039333">
    <property type="entry name" value="PYM1"/>
</dbReference>
<proteinExistence type="inferred from homology"/>
<feature type="compositionally biased region" description="Polar residues" evidence="4">
    <location>
        <begin position="1"/>
        <end position="13"/>
    </location>
</feature>
<feature type="domain" description="WIBG Mago-binding" evidence="5">
    <location>
        <begin position="11"/>
        <end position="37"/>
    </location>
</feature>
<dbReference type="GO" id="GO:0005737">
    <property type="term" value="C:cytoplasm"/>
    <property type="evidence" value="ECO:0007669"/>
    <property type="project" value="TreeGrafter"/>
</dbReference>
<accession>A0A9N9S840</accession>
<name>A0A9N9S840_9DIPT</name>
<feature type="compositionally biased region" description="Polar residues" evidence="4">
    <location>
        <begin position="66"/>
        <end position="83"/>
    </location>
</feature>
<organism evidence="6 7">
    <name type="scientific">Chironomus riparius</name>
    <dbReference type="NCBI Taxonomy" id="315576"/>
    <lineage>
        <taxon>Eukaryota</taxon>
        <taxon>Metazoa</taxon>
        <taxon>Ecdysozoa</taxon>
        <taxon>Arthropoda</taxon>
        <taxon>Hexapoda</taxon>
        <taxon>Insecta</taxon>
        <taxon>Pterygota</taxon>
        <taxon>Neoptera</taxon>
        <taxon>Endopterygota</taxon>
        <taxon>Diptera</taxon>
        <taxon>Nematocera</taxon>
        <taxon>Chironomoidea</taxon>
        <taxon>Chironomidae</taxon>
        <taxon>Chironominae</taxon>
        <taxon>Chironomus</taxon>
    </lineage>
</organism>
<reference evidence="6" key="1">
    <citation type="submission" date="2022-01" db="EMBL/GenBank/DDBJ databases">
        <authorList>
            <person name="King R."/>
        </authorList>
    </citation>
    <scope>NUCLEOTIDE SEQUENCE</scope>
</reference>
<dbReference type="SMART" id="SM01273">
    <property type="entry name" value="Mago-bind"/>
    <property type="match status" value="1"/>
</dbReference>
<dbReference type="Pfam" id="PF09282">
    <property type="entry name" value="Mago-bind"/>
    <property type="match status" value="1"/>
</dbReference>
<dbReference type="OrthoDB" id="21625at2759"/>
<evidence type="ECO:0000256" key="3">
    <source>
        <dbReference type="SAM" id="Coils"/>
    </source>
</evidence>
<evidence type="ECO:0000259" key="5">
    <source>
        <dbReference type="SMART" id="SM01273"/>
    </source>
</evidence>
<evidence type="ECO:0000313" key="6">
    <source>
        <dbReference type="EMBL" id="CAG9811130.1"/>
    </source>
</evidence>
<evidence type="ECO:0000313" key="7">
    <source>
        <dbReference type="Proteomes" id="UP001153620"/>
    </source>
</evidence>
<dbReference type="PANTHER" id="PTHR22959">
    <property type="entry name" value="PYM PROTEIN"/>
    <property type="match status" value="1"/>
</dbReference>
<dbReference type="Proteomes" id="UP001153620">
    <property type="component" value="Chromosome 4"/>
</dbReference>
<evidence type="ECO:0000256" key="2">
    <source>
        <dbReference type="ARBA" id="ARBA00018898"/>
    </source>
</evidence>
<protein>
    <recommendedName>
        <fullName evidence="2">Partner of Y14 and mago</fullName>
    </recommendedName>
</protein>
<comment type="similarity">
    <text evidence="1">Belongs to the pym family.</text>
</comment>
<dbReference type="GO" id="GO:1903259">
    <property type="term" value="P:exon-exon junction complex disassembly"/>
    <property type="evidence" value="ECO:0007669"/>
    <property type="project" value="InterPro"/>
</dbReference>
<dbReference type="GO" id="GO:0003723">
    <property type="term" value="F:RNA binding"/>
    <property type="evidence" value="ECO:0007669"/>
    <property type="project" value="TreeGrafter"/>
</dbReference>
<gene>
    <name evidence="6" type="ORF">CHIRRI_LOCUS13939</name>
</gene>
<evidence type="ECO:0000256" key="1">
    <source>
        <dbReference type="ARBA" id="ARBA00009394"/>
    </source>
</evidence>
<dbReference type="SUPFAM" id="SSF101931">
    <property type="entry name" value="Pym (Within the bgcn gene intron protein, WIBG), N-terminal domain"/>
    <property type="match status" value="1"/>
</dbReference>
<dbReference type="GO" id="GO:0035145">
    <property type="term" value="C:exon-exon junction complex"/>
    <property type="evidence" value="ECO:0007669"/>
    <property type="project" value="TreeGrafter"/>
</dbReference>
<reference evidence="6" key="2">
    <citation type="submission" date="2022-10" db="EMBL/GenBank/DDBJ databases">
        <authorList>
            <consortium name="ENA_rothamsted_submissions"/>
            <consortium name="culmorum"/>
            <person name="King R."/>
        </authorList>
    </citation>
    <scope>NUCLEOTIDE SEQUENCE</scope>
</reference>
<dbReference type="PANTHER" id="PTHR22959:SF0">
    <property type="entry name" value="PARTNER OF Y14 AND MAGO"/>
    <property type="match status" value="1"/>
</dbReference>
<dbReference type="InterPro" id="IPR036348">
    <property type="entry name" value="WIBG_N_sf"/>
</dbReference>
<keyword evidence="7" id="KW-1185">Reference proteome</keyword>
<feature type="region of interest" description="Disordered" evidence="4">
    <location>
        <begin position="1"/>
        <end position="93"/>
    </location>
</feature>
<evidence type="ECO:0000256" key="4">
    <source>
        <dbReference type="SAM" id="MobiDB-lite"/>
    </source>
</evidence>
<dbReference type="AlphaFoldDB" id="A0A9N9S840"/>